<dbReference type="AlphaFoldDB" id="A0A200QKT7"/>
<dbReference type="EMBL" id="MVGT01001732">
    <property type="protein sequence ID" value="OVA11086.1"/>
    <property type="molecule type" value="Genomic_DNA"/>
</dbReference>
<evidence type="ECO:0000313" key="2">
    <source>
        <dbReference type="Proteomes" id="UP000195402"/>
    </source>
</evidence>
<dbReference type="PANTHER" id="PTHR45642">
    <property type="entry name" value="GDSL ESTERASE/LIPASE EXL3"/>
    <property type="match status" value="1"/>
</dbReference>
<dbReference type="InterPro" id="IPR036514">
    <property type="entry name" value="SGNH_hydro_sf"/>
</dbReference>
<protein>
    <recommendedName>
        <fullName evidence="3">Lipase</fullName>
    </recommendedName>
</protein>
<dbReference type="InParanoid" id="A0A200QKT7"/>
<dbReference type="Gene3D" id="3.40.50.1110">
    <property type="entry name" value="SGNH hydrolase"/>
    <property type="match status" value="1"/>
</dbReference>
<name>A0A200QKT7_MACCD</name>
<evidence type="ECO:0008006" key="3">
    <source>
        <dbReference type="Google" id="ProtNLM"/>
    </source>
</evidence>
<evidence type="ECO:0000313" key="1">
    <source>
        <dbReference type="EMBL" id="OVA11086.1"/>
    </source>
</evidence>
<dbReference type="OrthoDB" id="1600564at2759"/>
<keyword evidence="2" id="KW-1185">Reference proteome</keyword>
<proteinExistence type="predicted"/>
<reference evidence="1 2" key="1">
    <citation type="journal article" date="2017" name="Mol. Plant">
        <title>The Genome of Medicinal Plant Macleaya cordata Provides New Insights into Benzylisoquinoline Alkaloids Metabolism.</title>
        <authorList>
            <person name="Liu X."/>
            <person name="Liu Y."/>
            <person name="Huang P."/>
            <person name="Ma Y."/>
            <person name="Qing Z."/>
            <person name="Tang Q."/>
            <person name="Cao H."/>
            <person name="Cheng P."/>
            <person name="Zheng Y."/>
            <person name="Yuan Z."/>
            <person name="Zhou Y."/>
            <person name="Liu J."/>
            <person name="Tang Z."/>
            <person name="Zhuo Y."/>
            <person name="Zhang Y."/>
            <person name="Yu L."/>
            <person name="Huang J."/>
            <person name="Yang P."/>
            <person name="Peng Q."/>
            <person name="Zhang J."/>
            <person name="Jiang W."/>
            <person name="Zhang Z."/>
            <person name="Lin K."/>
            <person name="Ro D.K."/>
            <person name="Chen X."/>
            <person name="Xiong X."/>
            <person name="Shang Y."/>
            <person name="Huang S."/>
            <person name="Zeng J."/>
        </authorList>
    </citation>
    <scope>NUCLEOTIDE SEQUENCE [LARGE SCALE GENOMIC DNA]</scope>
    <source>
        <strain evidence="2">cv. BLH2017</strain>
        <tissue evidence="1">Root</tissue>
    </source>
</reference>
<accession>A0A200QKT7</accession>
<comment type="caution">
    <text evidence="1">The sequence shown here is derived from an EMBL/GenBank/DDBJ whole genome shotgun (WGS) entry which is preliminary data.</text>
</comment>
<dbReference type="Proteomes" id="UP000195402">
    <property type="component" value="Unassembled WGS sequence"/>
</dbReference>
<dbReference type="InterPro" id="IPR050592">
    <property type="entry name" value="GDSL_lipolytic_enzyme"/>
</dbReference>
<gene>
    <name evidence="1" type="ORF">BVC80_1741g72</name>
</gene>
<sequence length="74" mass="8474">MGLVGQKRAEEIIGNAIFVLSMGTNDFIQNYFLEPIRPKQFTLEHYQDYLVSCMINDIKQMHRIGATRLVTVGV</sequence>
<dbReference type="PANTHER" id="PTHR45642:SF7">
    <property type="entry name" value="GDSL ESTERASE_LIPASE"/>
    <property type="match status" value="1"/>
</dbReference>
<organism evidence="1 2">
    <name type="scientific">Macleaya cordata</name>
    <name type="common">Five-seeded plume-poppy</name>
    <name type="synonym">Bocconia cordata</name>
    <dbReference type="NCBI Taxonomy" id="56857"/>
    <lineage>
        <taxon>Eukaryota</taxon>
        <taxon>Viridiplantae</taxon>
        <taxon>Streptophyta</taxon>
        <taxon>Embryophyta</taxon>
        <taxon>Tracheophyta</taxon>
        <taxon>Spermatophyta</taxon>
        <taxon>Magnoliopsida</taxon>
        <taxon>Ranunculales</taxon>
        <taxon>Papaveraceae</taxon>
        <taxon>Papaveroideae</taxon>
        <taxon>Macleaya</taxon>
    </lineage>
</organism>
<dbReference type="STRING" id="56857.A0A200QKT7"/>